<dbReference type="AlphaFoldDB" id="A0A0A0EEB4"/>
<dbReference type="GO" id="GO:0008483">
    <property type="term" value="F:transaminase activity"/>
    <property type="evidence" value="ECO:0007669"/>
    <property type="project" value="UniProtKB-KW"/>
</dbReference>
<dbReference type="STRING" id="1461694.ATO9_13640"/>
<dbReference type="Proteomes" id="UP000030004">
    <property type="component" value="Unassembled WGS sequence"/>
</dbReference>
<comment type="cofactor">
    <cofactor evidence="1">
        <name>pyridoxal 5'-phosphate</name>
        <dbReference type="ChEBI" id="CHEBI:597326"/>
    </cofactor>
</comment>
<keyword evidence="5" id="KW-0808">Transferase</keyword>
<dbReference type="PROSITE" id="PS00600">
    <property type="entry name" value="AA_TRANSFER_CLASS_3"/>
    <property type="match status" value="1"/>
</dbReference>
<dbReference type="PANTHER" id="PTHR45688">
    <property type="match status" value="1"/>
</dbReference>
<keyword evidence="6" id="KW-1185">Reference proteome</keyword>
<dbReference type="CDD" id="cd00610">
    <property type="entry name" value="OAT_like"/>
    <property type="match status" value="1"/>
</dbReference>
<reference evidence="5 6" key="1">
    <citation type="journal article" date="2015" name="Antonie Van Leeuwenhoek">
        <title>Pseudooceanicola atlanticus gen. nov. sp. nov., isolated from surface seawater of the Atlantic Ocean and reclassification of Oceanicola batsensis, Oceanicola marinus, Oceanicola nitratireducens, Oceanicola nanhaiensis, Oceanicola antarcticus and Oceanicola flagellatus, as Pseudooceanicola batsensis comb. nov., Pseudooceanicola marinus comb. nov., Pseudooceanicola nitratireducens comb. nov., Pseudooceanicola nanhaiensis comb. nov., Pseudooceanicola antarcticus comb. nov., and Pseudooceanicola flagellatus comb. nov.</title>
        <authorList>
            <person name="Lai Q."/>
            <person name="Li G."/>
            <person name="Liu X."/>
            <person name="Du Y."/>
            <person name="Sun F."/>
            <person name="Shao Z."/>
        </authorList>
    </citation>
    <scope>NUCLEOTIDE SEQUENCE [LARGE SCALE GENOMIC DNA]</scope>
    <source>
        <strain evidence="5 6">22II-s11g</strain>
    </source>
</reference>
<dbReference type="InterPro" id="IPR015421">
    <property type="entry name" value="PyrdxlP-dep_Trfase_major"/>
</dbReference>
<organism evidence="5 6">
    <name type="scientific">Pseudooceanicola atlanticus</name>
    <dbReference type="NCBI Taxonomy" id="1461694"/>
    <lineage>
        <taxon>Bacteria</taxon>
        <taxon>Pseudomonadati</taxon>
        <taxon>Pseudomonadota</taxon>
        <taxon>Alphaproteobacteria</taxon>
        <taxon>Rhodobacterales</taxon>
        <taxon>Paracoccaceae</taxon>
        <taxon>Pseudooceanicola</taxon>
    </lineage>
</organism>
<dbReference type="InterPro" id="IPR015422">
    <property type="entry name" value="PyrdxlP-dep_Trfase_small"/>
</dbReference>
<dbReference type="RefSeq" id="WP_043749684.1">
    <property type="nucleotide sequence ID" value="NZ_AQQX01000004.1"/>
</dbReference>
<protein>
    <submittedName>
        <fullName evidence="5">4-aminobutyrate aminotransferase</fullName>
    </submittedName>
</protein>
<evidence type="ECO:0000256" key="1">
    <source>
        <dbReference type="ARBA" id="ARBA00001933"/>
    </source>
</evidence>
<keyword evidence="3 4" id="KW-0663">Pyridoxal phosphate</keyword>
<proteinExistence type="inferred from homology"/>
<evidence type="ECO:0000313" key="6">
    <source>
        <dbReference type="Proteomes" id="UP000030004"/>
    </source>
</evidence>
<dbReference type="InterPro" id="IPR005814">
    <property type="entry name" value="Aminotrans_3"/>
</dbReference>
<comment type="similarity">
    <text evidence="2 4">Belongs to the class-III pyridoxal-phosphate-dependent aminotransferase family.</text>
</comment>
<accession>A0A0A0EEB4</accession>
<dbReference type="InterPro" id="IPR049704">
    <property type="entry name" value="Aminotrans_3_PPA_site"/>
</dbReference>
<dbReference type="GO" id="GO:0030170">
    <property type="term" value="F:pyridoxal phosphate binding"/>
    <property type="evidence" value="ECO:0007669"/>
    <property type="project" value="InterPro"/>
</dbReference>
<evidence type="ECO:0000256" key="4">
    <source>
        <dbReference type="RuleBase" id="RU003560"/>
    </source>
</evidence>
<dbReference type="eggNOG" id="COG0160">
    <property type="taxonomic scope" value="Bacteria"/>
</dbReference>
<dbReference type="InterPro" id="IPR015424">
    <property type="entry name" value="PyrdxlP-dep_Trfase"/>
</dbReference>
<dbReference type="Gene3D" id="3.40.640.10">
    <property type="entry name" value="Type I PLP-dependent aspartate aminotransferase-like (Major domain)"/>
    <property type="match status" value="1"/>
</dbReference>
<evidence type="ECO:0000256" key="3">
    <source>
        <dbReference type="ARBA" id="ARBA00022898"/>
    </source>
</evidence>
<gene>
    <name evidence="5" type="ORF">ATO9_13640</name>
</gene>
<dbReference type="PIRSF" id="PIRSF000521">
    <property type="entry name" value="Transaminase_4ab_Lys_Orn"/>
    <property type="match status" value="1"/>
</dbReference>
<evidence type="ECO:0000256" key="2">
    <source>
        <dbReference type="ARBA" id="ARBA00008954"/>
    </source>
</evidence>
<dbReference type="Pfam" id="PF00202">
    <property type="entry name" value="Aminotran_3"/>
    <property type="match status" value="1"/>
</dbReference>
<evidence type="ECO:0000313" key="5">
    <source>
        <dbReference type="EMBL" id="KGM48655.1"/>
    </source>
</evidence>
<name>A0A0A0EEB4_9RHOB</name>
<dbReference type="SUPFAM" id="SSF53383">
    <property type="entry name" value="PLP-dependent transferases"/>
    <property type="match status" value="1"/>
</dbReference>
<comment type="caution">
    <text evidence="5">The sequence shown here is derived from an EMBL/GenBank/DDBJ whole genome shotgun (WGS) entry which is preliminary data.</text>
</comment>
<dbReference type="EMBL" id="AQQX01000004">
    <property type="protein sequence ID" value="KGM48655.1"/>
    <property type="molecule type" value="Genomic_DNA"/>
</dbReference>
<dbReference type="PANTHER" id="PTHR45688:SF13">
    <property type="entry name" value="ALANINE--GLYOXYLATE AMINOTRANSFERASE 2-LIKE"/>
    <property type="match status" value="1"/>
</dbReference>
<dbReference type="Gene3D" id="3.90.1150.10">
    <property type="entry name" value="Aspartate Aminotransferase, domain 1"/>
    <property type="match status" value="1"/>
</dbReference>
<keyword evidence="5" id="KW-0032">Aminotransferase</keyword>
<dbReference type="OrthoDB" id="9801834at2"/>
<sequence length="440" mass="46626">MSRATASGQVRQILDMNAFRPGDTDAEAVERRLANLGAASVLFYREPIEMVSAEGAWMTAKDGTRYLDFYNNVPSVGHSHPRVVEAVSRQIAQLNTNTRYIVSVVDDYLEALKAHMPDSLSNVVMTCSGSEANDLAMRVAMAATGGTGFIVTETAYHGNTALVTEASPSALKRGSLPETVIAIPPPSVQHSGEDIAGGFRRSVEMALAEFARRGITPAALMADSIFSSDGIFADPPGFLSEAVDAIRAAGALFIADEVQPGFGRTGDAFWGFGRHGITPDMVTMGKPMGNGFPMAGMAVRPDHLEQFCADVGYFNTFGGNPVAAAAGKAVLDVIRDEGLQENARDTGALLLEGLRDVARADARVADVRGAGLFIGVDLAEEETGRPDPDLTVKVIDGMRSRGVLIGAAGRYGATLKVRPPLCLKREEAEQFVEAFKGALS</sequence>